<comment type="caution">
    <text evidence="1">The sequence shown here is derived from an EMBL/GenBank/DDBJ whole genome shotgun (WGS) entry which is preliminary data.</text>
</comment>
<gene>
    <name evidence="1" type="ORF">HND93_03715</name>
</gene>
<organism evidence="1 2">
    <name type="scientific">Azospirillum oleiclasticum</name>
    <dbReference type="NCBI Taxonomy" id="2735135"/>
    <lineage>
        <taxon>Bacteria</taxon>
        <taxon>Pseudomonadati</taxon>
        <taxon>Pseudomonadota</taxon>
        <taxon>Alphaproteobacteria</taxon>
        <taxon>Rhodospirillales</taxon>
        <taxon>Azospirillaceae</taxon>
        <taxon>Azospirillum</taxon>
    </lineage>
</organism>
<keyword evidence="2" id="KW-1185">Reference proteome</keyword>
<proteinExistence type="predicted"/>
<accession>A0ABX2T3Z8</accession>
<dbReference type="RefSeq" id="WP_180280521.1">
    <property type="nucleotide sequence ID" value="NZ_JABFDB010000001.1"/>
</dbReference>
<name>A0ABX2T3Z8_9PROT</name>
<reference evidence="1 2" key="1">
    <citation type="submission" date="2020-05" db="EMBL/GenBank/DDBJ databases">
        <title>Azospirillum oleiclasticum sp. nov, a nitrogen-fixing and heavy crude oil-emulsifying bacterium isolated from the crude oil of Yumen Oilfield.</title>
        <authorList>
            <person name="Wu D."/>
            <person name="Cai M."/>
            <person name="Zhang X."/>
        </authorList>
    </citation>
    <scope>NUCLEOTIDE SEQUENCE [LARGE SCALE GENOMIC DNA]</scope>
    <source>
        <strain evidence="1 2">ROY-1-1-2</strain>
    </source>
</reference>
<dbReference type="Proteomes" id="UP000584642">
    <property type="component" value="Unassembled WGS sequence"/>
</dbReference>
<evidence type="ECO:0000313" key="1">
    <source>
        <dbReference type="EMBL" id="NYZ18807.1"/>
    </source>
</evidence>
<sequence length="249" mass="28082">MGDSVSDLVSWSELVSSAPLSDRQMIAAAHKRFSRSVFRASQTQAKRSFIQRLIELAFDPNVSLLDTAEQLFAIVRSHGEAGALKNCSNYMIKLSECGWYKREYAASDFIISTNGINVKVVPHALLAKDNEEILLYAYFRKSPPLCTNAVRVLLCFLKHFVRSDIIENRKILVLDCYKDRAYSSDDFSAEERWIKLQLGKALQFYSDAYLHQVDSGDDFGSSAGNNSEKRLALARKDAPQLETNQLILV</sequence>
<protein>
    <submittedName>
        <fullName evidence="1">Uncharacterized protein</fullName>
    </submittedName>
</protein>
<evidence type="ECO:0000313" key="2">
    <source>
        <dbReference type="Proteomes" id="UP000584642"/>
    </source>
</evidence>
<dbReference type="EMBL" id="JABFDB010000001">
    <property type="protein sequence ID" value="NYZ18807.1"/>
    <property type="molecule type" value="Genomic_DNA"/>
</dbReference>